<dbReference type="AlphaFoldDB" id="F0EYN9"/>
<protein>
    <submittedName>
        <fullName evidence="1">Uncharacterized protein</fullName>
    </submittedName>
</protein>
<gene>
    <name evidence="1" type="ORF">HMPREF9098_0973</name>
</gene>
<comment type="caution">
    <text evidence="1">The sequence shown here is derived from an EMBL/GenBank/DDBJ whole genome shotgun (WGS) entry which is preliminary data.</text>
</comment>
<organism evidence="1 2">
    <name type="scientific">Kingella denitrificans ATCC 33394</name>
    <dbReference type="NCBI Taxonomy" id="888741"/>
    <lineage>
        <taxon>Bacteria</taxon>
        <taxon>Pseudomonadati</taxon>
        <taxon>Pseudomonadota</taxon>
        <taxon>Betaproteobacteria</taxon>
        <taxon>Neisseriales</taxon>
        <taxon>Neisseriaceae</taxon>
        <taxon>Kingella</taxon>
    </lineage>
</organism>
<dbReference type="Proteomes" id="UP000004088">
    <property type="component" value="Unassembled WGS sequence"/>
</dbReference>
<proteinExistence type="predicted"/>
<keyword evidence="2" id="KW-1185">Reference proteome</keyword>
<sequence length="173" mass="19883">MRKMKIIVSFITLSILISSAICIFLYKKITDKGDSDEFSTPVYSLVINSSKDSNVRRSEKILIPKDGFYRFGVELDGLEGDYLDANQNYLMFKFPKEVFISYSLINEKNNSVITQGGDFLTPYVVSSINKKNYYSTFYVNLKRGEVVLNYEAKLNLTKQVDVKLIFFRSSVPK</sequence>
<accession>F0EYN9</accession>
<evidence type="ECO:0000313" key="2">
    <source>
        <dbReference type="Proteomes" id="UP000004088"/>
    </source>
</evidence>
<name>F0EYN9_9NEIS</name>
<evidence type="ECO:0000313" key="1">
    <source>
        <dbReference type="EMBL" id="EGC17647.1"/>
    </source>
</evidence>
<dbReference type="EMBL" id="AEWV01000015">
    <property type="protein sequence ID" value="EGC17647.1"/>
    <property type="molecule type" value="Genomic_DNA"/>
</dbReference>
<reference evidence="1 2" key="1">
    <citation type="submission" date="2011-01" db="EMBL/GenBank/DDBJ databases">
        <authorList>
            <person name="Muzny D."/>
            <person name="Qin X."/>
            <person name="Deng J."/>
            <person name="Jiang H."/>
            <person name="Liu Y."/>
            <person name="Qu J."/>
            <person name="Song X.-Z."/>
            <person name="Zhang L."/>
            <person name="Thornton R."/>
            <person name="Coyle M."/>
            <person name="Francisco L."/>
            <person name="Jackson L."/>
            <person name="Javaid M."/>
            <person name="Korchina V."/>
            <person name="Kovar C."/>
            <person name="Mata R."/>
            <person name="Mathew T."/>
            <person name="Ngo R."/>
            <person name="Nguyen L."/>
            <person name="Nguyen N."/>
            <person name="Okwuonu G."/>
            <person name="Ongeri F."/>
            <person name="Pham C."/>
            <person name="Simmons D."/>
            <person name="Wilczek-Boney K."/>
            <person name="Hale W."/>
            <person name="Jakkamsetti A."/>
            <person name="Pham P."/>
            <person name="Ruth R."/>
            <person name="San Lucas F."/>
            <person name="Warren J."/>
            <person name="Zhang J."/>
            <person name="Zhao Z."/>
            <person name="Zhou C."/>
            <person name="Zhu D."/>
            <person name="Lee S."/>
            <person name="Bess C."/>
            <person name="Blankenburg K."/>
            <person name="Forbes L."/>
            <person name="Fu Q."/>
            <person name="Gubbala S."/>
            <person name="Hirani K."/>
            <person name="Jayaseelan J.C."/>
            <person name="Lara F."/>
            <person name="Munidasa M."/>
            <person name="Palculict T."/>
            <person name="Patil S."/>
            <person name="Pu L.-L."/>
            <person name="Saada N."/>
            <person name="Tang L."/>
            <person name="Weissenberger G."/>
            <person name="Zhu Y."/>
            <person name="Hemphill L."/>
            <person name="Shang Y."/>
            <person name="Youmans B."/>
            <person name="Ayvaz T."/>
            <person name="Ross M."/>
            <person name="Santibanez J."/>
            <person name="Aqrawi P."/>
            <person name="Gross S."/>
            <person name="Joshi V."/>
            <person name="Fowler G."/>
            <person name="Nazareth L."/>
            <person name="Reid J."/>
            <person name="Worley K."/>
            <person name="Petrosino J."/>
            <person name="Highlander S."/>
            <person name="Gibbs R."/>
        </authorList>
    </citation>
    <scope>NUCLEOTIDE SEQUENCE [LARGE SCALE GENOMIC DNA]</scope>
    <source>
        <strain evidence="1 2">ATCC 33394</strain>
    </source>
</reference>
<dbReference type="HOGENOM" id="CLU_1545571_0_0_4"/>